<dbReference type="InterPro" id="IPR001509">
    <property type="entry name" value="Epimerase_deHydtase"/>
</dbReference>
<dbReference type="Pfam" id="PF01370">
    <property type="entry name" value="Epimerase"/>
    <property type="match status" value="2"/>
</dbReference>
<proteinExistence type="predicted"/>
<dbReference type="RefSeq" id="WP_179768915.1">
    <property type="nucleotide sequence ID" value="NZ_JACCFO010000001.1"/>
</dbReference>
<feature type="compositionally biased region" description="Low complexity" evidence="1">
    <location>
        <begin position="317"/>
        <end position="326"/>
    </location>
</feature>
<dbReference type="AlphaFoldDB" id="A0A853BSA4"/>
<organism evidence="3 4">
    <name type="scientific">Streptomonospora nanhaiensis</name>
    <dbReference type="NCBI Taxonomy" id="1323731"/>
    <lineage>
        <taxon>Bacteria</taxon>
        <taxon>Bacillati</taxon>
        <taxon>Actinomycetota</taxon>
        <taxon>Actinomycetes</taxon>
        <taxon>Streptosporangiales</taxon>
        <taxon>Nocardiopsidaceae</taxon>
        <taxon>Streptomonospora</taxon>
    </lineage>
</organism>
<sequence length="326" mass="35014">MRVLVLGGTGFTGRQITRRLLDRGDRVLVVHRGRTAAPPEGAEELRTDRRALAEHADRVRAFDPEAIVDAYALTGDDVDAVLPVLPPVPAVVLSSADVYLAFTGLRTGRELAPLPIDEDSPLRTDRRPYRGAGLPGVPEDYEKLDVEERWLARGAVVLRAPVVYGPHDAQRREDVVLRRVRAKRARIPVGAANLLWSRLHVDDLAAAVLAALDTRAADGQALNVAEARTCSVGGWLRQILDAAESPAELVRVPDSALPPDLAATGASAQHLLVSSARAQDLLGWRPGDPATRVAESVRWHLAHPSPEPWTEADTAADDAALAAADG</sequence>
<keyword evidence="4" id="KW-1185">Reference proteome</keyword>
<reference evidence="3 4" key="1">
    <citation type="submission" date="2020-07" db="EMBL/GenBank/DDBJ databases">
        <title>Sequencing the genomes of 1000 actinobacteria strains.</title>
        <authorList>
            <person name="Klenk H.-P."/>
        </authorList>
    </citation>
    <scope>NUCLEOTIDE SEQUENCE [LARGE SCALE GENOMIC DNA]</scope>
    <source>
        <strain evidence="3 4">DSM 45927</strain>
    </source>
</reference>
<dbReference type="InterPro" id="IPR036291">
    <property type="entry name" value="NAD(P)-bd_dom_sf"/>
</dbReference>
<evidence type="ECO:0000313" key="4">
    <source>
        <dbReference type="Proteomes" id="UP000575985"/>
    </source>
</evidence>
<dbReference type="SUPFAM" id="SSF51735">
    <property type="entry name" value="NAD(P)-binding Rossmann-fold domains"/>
    <property type="match status" value="1"/>
</dbReference>
<gene>
    <name evidence="3" type="ORF">HNR12_003873</name>
</gene>
<dbReference type="Proteomes" id="UP000575985">
    <property type="component" value="Unassembled WGS sequence"/>
</dbReference>
<protein>
    <submittedName>
        <fullName evidence="3">Nucleoside-diphosphate-sugar epimerase</fullName>
    </submittedName>
</protein>
<feature type="domain" description="NAD-dependent epimerase/dehydratase" evidence="2">
    <location>
        <begin position="155"/>
        <end position="225"/>
    </location>
</feature>
<feature type="region of interest" description="Disordered" evidence="1">
    <location>
        <begin position="304"/>
        <end position="326"/>
    </location>
</feature>
<dbReference type="EMBL" id="JACCFO010000001">
    <property type="protein sequence ID" value="NYI97596.1"/>
    <property type="molecule type" value="Genomic_DNA"/>
</dbReference>
<evidence type="ECO:0000313" key="3">
    <source>
        <dbReference type="EMBL" id="NYI97596.1"/>
    </source>
</evidence>
<evidence type="ECO:0000256" key="1">
    <source>
        <dbReference type="SAM" id="MobiDB-lite"/>
    </source>
</evidence>
<evidence type="ECO:0000259" key="2">
    <source>
        <dbReference type="Pfam" id="PF01370"/>
    </source>
</evidence>
<feature type="domain" description="NAD-dependent epimerase/dehydratase" evidence="2">
    <location>
        <begin position="3"/>
        <end position="76"/>
    </location>
</feature>
<name>A0A853BSA4_9ACTN</name>
<dbReference type="InterPro" id="IPR050177">
    <property type="entry name" value="Lipid_A_modif_metabolic_enz"/>
</dbReference>
<dbReference type="Gene3D" id="3.40.50.720">
    <property type="entry name" value="NAD(P)-binding Rossmann-like Domain"/>
    <property type="match status" value="1"/>
</dbReference>
<comment type="caution">
    <text evidence="3">The sequence shown here is derived from an EMBL/GenBank/DDBJ whole genome shotgun (WGS) entry which is preliminary data.</text>
</comment>
<dbReference type="PANTHER" id="PTHR43245">
    <property type="entry name" value="BIFUNCTIONAL POLYMYXIN RESISTANCE PROTEIN ARNA"/>
    <property type="match status" value="1"/>
</dbReference>
<accession>A0A853BSA4</accession>